<feature type="transmembrane region" description="Helical" evidence="6">
    <location>
        <begin position="414"/>
        <end position="439"/>
    </location>
</feature>
<feature type="transmembrane region" description="Helical" evidence="6">
    <location>
        <begin position="279"/>
        <end position="301"/>
    </location>
</feature>
<evidence type="ECO:0000259" key="8">
    <source>
        <dbReference type="Pfam" id="PF12704"/>
    </source>
</evidence>
<evidence type="ECO:0000259" key="7">
    <source>
        <dbReference type="Pfam" id="PF02687"/>
    </source>
</evidence>
<evidence type="ECO:0000313" key="9">
    <source>
        <dbReference type="EMBL" id="MDN3725341.1"/>
    </source>
</evidence>
<feature type="transmembrane region" description="Helical" evidence="6">
    <location>
        <begin position="322"/>
        <end position="350"/>
    </location>
</feature>
<sequence>MLGNLINIAVRNIRKNQGYSILNITGLALGITSACLIFLWVENETNFDSSIPDQERVFYVPINQKYKGEWQTFHASPGPLAAALKKEIPEVNKAGRLVNANLLFKVGDNIINSNGHYADTDIFEIFGLSFIEGNAKTAFENLNSIVITEETAEKLFGTVEGIVGKSIFVNNSPPLQISGVIEDSPANVTYKFSWLCPFQHYSKENSWTQTYDNNFVDTFVKLIPGADRIAVDNKVRDILPLLTQDNKQEAFLHSSKDWHLRSKFQNGVIVGGAIEFVQLFSLIAIIILLIACINFMNLATARSEKKANEVGVRKALGSSKKILIAQFLTESMMTASMAAGVAVLLLYLLLPYFNNLVERDLTIGFNEPAHLIFLIGITLVCGIFAGLYPAFYLSSFKPLDIFKRINKPGGSAVSLRKGLIVTQFIFSIVFIISTLIVFLQIQHIKSRDLGFNKENVVQIPVNGNIIKNYNSIEEDMFALGLVQNVSMNSSEIFSSGSNGSGLSWQGGIETEDVLIRYRWITSNFIETLGMEIVEGRNFSNNSRNDSLNIIITQSFAKLMGPGSAVGRIVTADKNYTVIGVVKDYVYGDIYGPSQPVMFLSGLDEASFLYVRLKPGIPQGMVLGSLQKVLKRHNPAFPFEYTFVDRVFQTKFKREILISKLSQIFALIAILISCLGLFGLSAFTAEQRKKEIGIRKTLGSSVLNIWRLLFQEFLFLILIAIIIAVPIAYLLLSQWLQGFAYRIDMNFWVFIIAGAIAILIALLTISFHAVKAAKNNPSNNLRTE</sequence>
<dbReference type="PANTHER" id="PTHR30572">
    <property type="entry name" value="MEMBRANE COMPONENT OF TRANSPORTER-RELATED"/>
    <property type="match status" value="1"/>
</dbReference>
<accession>A0ABT8DIX7</accession>
<evidence type="ECO:0000256" key="2">
    <source>
        <dbReference type="ARBA" id="ARBA00022475"/>
    </source>
</evidence>
<feature type="domain" description="ABC3 transporter permease C-terminal" evidence="7">
    <location>
        <begin position="282"/>
        <end position="396"/>
    </location>
</feature>
<dbReference type="Proteomes" id="UP001244787">
    <property type="component" value="Unassembled WGS sequence"/>
</dbReference>
<evidence type="ECO:0000256" key="3">
    <source>
        <dbReference type="ARBA" id="ARBA00022692"/>
    </source>
</evidence>
<feature type="transmembrane region" description="Helical" evidence="6">
    <location>
        <begin position="21"/>
        <end position="41"/>
    </location>
</feature>
<keyword evidence="2" id="KW-1003">Cell membrane</keyword>
<dbReference type="PANTHER" id="PTHR30572:SF18">
    <property type="entry name" value="ABC-TYPE MACROLIDE FAMILY EXPORT SYSTEM PERMEASE COMPONENT 2"/>
    <property type="match status" value="1"/>
</dbReference>
<dbReference type="InterPro" id="IPR003838">
    <property type="entry name" value="ABC3_permease_C"/>
</dbReference>
<gene>
    <name evidence="9" type="ORF">QRD02_13215</name>
</gene>
<evidence type="ECO:0000313" key="10">
    <source>
        <dbReference type="Proteomes" id="UP001244787"/>
    </source>
</evidence>
<feature type="domain" description="MacB-like periplasmic core" evidence="8">
    <location>
        <begin position="20"/>
        <end position="237"/>
    </location>
</feature>
<feature type="transmembrane region" description="Helical" evidence="6">
    <location>
        <begin position="712"/>
        <end position="734"/>
    </location>
</feature>
<evidence type="ECO:0000256" key="6">
    <source>
        <dbReference type="SAM" id="Phobius"/>
    </source>
</evidence>
<reference evidence="9 10" key="1">
    <citation type="submission" date="2023-06" db="EMBL/GenBank/DDBJ databases">
        <authorList>
            <person name="Ye Y.-Q."/>
            <person name="Du Z.-J."/>
        </authorList>
    </citation>
    <scope>NUCLEOTIDE SEQUENCE [LARGE SCALE GENOMIC DNA]</scope>
    <source>
        <strain evidence="9 10">SDUM287046</strain>
    </source>
</reference>
<feature type="domain" description="ABC3 transporter permease C-terminal" evidence="7">
    <location>
        <begin position="663"/>
        <end position="776"/>
    </location>
</feature>
<organism evidence="9 10">
    <name type="scientific">Aequorivita aurantiaca</name>
    <dbReference type="NCBI Taxonomy" id="3053356"/>
    <lineage>
        <taxon>Bacteria</taxon>
        <taxon>Pseudomonadati</taxon>
        <taxon>Bacteroidota</taxon>
        <taxon>Flavobacteriia</taxon>
        <taxon>Flavobacteriales</taxon>
        <taxon>Flavobacteriaceae</taxon>
        <taxon>Aequorivita</taxon>
    </lineage>
</organism>
<dbReference type="Pfam" id="PF12704">
    <property type="entry name" value="MacB_PCD"/>
    <property type="match status" value="2"/>
</dbReference>
<dbReference type="EMBL" id="JAUGQQ010000013">
    <property type="protein sequence ID" value="MDN3725341.1"/>
    <property type="molecule type" value="Genomic_DNA"/>
</dbReference>
<keyword evidence="10" id="KW-1185">Reference proteome</keyword>
<keyword evidence="3 6" id="KW-0812">Transmembrane</keyword>
<comment type="caution">
    <text evidence="9">The sequence shown here is derived from an EMBL/GenBank/DDBJ whole genome shotgun (WGS) entry which is preliminary data.</text>
</comment>
<evidence type="ECO:0000256" key="4">
    <source>
        <dbReference type="ARBA" id="ARBA00022989"/>
    </source>
</evidence>
<evidence type="ECO:0000256" key="1">
    <source>
        <dbReference type="ARBA" id="ARBA00004651"/>
    </source>
</evidence>
<comment type="subcellular location">
    <subcellularLocation>
        <location evidence="1">Cell membrane</location>
        <topology evidence="1">Multi-pass membrane protein</topology>
    </subcellularLocation>
</comment>
<name>A0ABT8DIX7_9FLAO</name>
<feature type="transmembrane region" description="Helical" evidence="6">
    <location>
        <begin position="746"/>
        <end position="769"/>
    </location>
</feature>
<dbReference type="InterPro" id="IPR025857">
    <property type="entry name" value="MacB_PCD"/>
</dbReference>
<feature type="transmembrane region" description="Helical" evidence="6">
    <location>
        <begin position="663"/>
        <end position="684"/>
    </location>
</feature>
<keyword evidence="4 6" id="KW-1133">Transmembrane helix</keyword>
<protein>
    <submittedName>
        <fullName evidence="9">ABC transporter permease</fullName>
    </submittedName>
</protein>
<proteinExistence type="predicted"/>
<evidence type="ECO:0000256" key="5">
    <source>
        <dbReference type="ARBA" id="ARBA00023136"/>
    </source>
</evidence>
<feature type="transmembrane region" description="Helical" evidence="6">
    <location>
        <begin position="370"/>
        <end position="393"/>
    </location>
</feature>
<dbReference type="InterPro" id="IPR050250">
    <property type="entry name" value="Macrolide_Exporter_MacB"/>
</dbReference>
<keyword evidence="5 6" id="KW-0472">Membrane</keyword>
<dbReference type="Pfam" id="PF02687">
    <property type="entry name" value="FtsX"/>
    <property type="match status" value="2"/>
</dbReference>
<feature type="domain" description="MacB-like periplasmic core" evidence="8">
    <location>
        <begin position="451"/>
        <end position="620"/>
    </location>
</feature>